<sequence length="295" mass="33962">MAASDSVVLFDFAQQVHYPSDPMEQGPMYLLSPHNYGLFGVCWEVIPQQLNYLILEGMSSSKGSSAVINYLHHFFNRYRVGETCVDLHCDNCSRQNKNKFVLWYCAWRTMHKLHHCLELHFLIAGHTKFAPDWCFRLIKQCFRKTRVNTLSDIAGVVKDSTVTGVNILPLVGLEDGTVLVESYDWQHQLTPYFRPLSQINQYQHFRFTVLMLSSLGLFLPRSAQTHLDTVFSCCATLLIFLHGMVCHRLPFHHLDGSGSGKELYRCSRSYIALEENFFSRKQQEAQHLHLEAVLG</sequence>
<dbReference type="Pfam" id="PF25273">
    <property type="entry name" value="DUF7869"/>
    <property type="match status" value="1"/>
</dbReference>
<protein>
    <recommendedName>
        <fullName evidence="1">DUF7869 domain-containing protein</fullName>
    </recommendedName>
</protein>
<gene>
    <name evidence="2" type="ORF">UPYG_G00221560</name>
</gene>
<evidence type="ECO:0000259" key="1">
    <source>
        <dbReference type="Pfam" id="PF25273"/>
    </source>
</evidence>
<evidence type="ECO:0000313" key="2">
    <source>
        <dbReference type="EMBL" id="KAL0969012.1"/>
    </source>
</evidence>
<dbReference type="InterPro" id="IPR057191">
    <property type="entry name" value="DUF7869"/>
</dbReference>
<proteinExistence type="predicted"/>
<reference evidence="2 3" key="1">
    <citation type="submission" date="2024-06" db="EMBL/GenBank/DDBJ databases">
        <authorList>
            <person name="Pan Q."/>
            <person name="Wen M."/>
            <person name="Jouanno E."/>
            <person name="Zahm M."/>
            <person name="Klopp C."/>
            <person name="Cabau C."/>
            <person name="Louis A."/>
            <person name="Berthelot C."/>
            <person name="Parey E."/>
            <person name="Roest Crollius H."/>
            <person name="Montfort J."/>
            <person name="Robinson-Rechavi M."/>
            <person name="Bouchez O."/>
            <person name="Lampietro C."/>
            <person name="Lopez Roques C."/>
            <person name="Donnadieu C."/>
            <person name="Postlethwait J."/>
            <person name="Bobe J."/>
            <person name="Verreycken H."/>
            <person name="Guiguen Y."/>
        </authorList>
    </citation>
    <scope>NUCLEOTIDE SEQUENCE [LARGE SCALE GENOMIC DNA]</scope>
    <source>
        <strain evidence="2">Up_M1</strain>
        <tissue evidence="2">Testis</tissue>
    </source>
</reference>
<dbReference type="Proteomes" id="UP001557470">
    <property type="component" value="Unassembled WGS sequence"/>
</dbReference>
<keyword evidence="3" id="KW-1185">Reference proteome</keyword>
<dbReference type="PANTHER" id="PTHR34415:SF1">
    <property type="entry name" value="INTEGRASE CATALYTIC DOMAIN-CONTAINING PROTEIN"/>
    <property type="match status" value="1"/>
</dbReference>
<evidence type="ECO:0000313" key="3">
    <source>
        <dbReference type="Proteomes" id="UP001557470"/>
    </source>
</evidence>
<dbReference type="EMBL" id="JAGEUA010000007">
    <property type="protein sequence ID" value="KAL0969012.1"/>
    <property type="molecule type" value="Genomic_DNA"/>
</dbReference>
<dbReference type="AlphaFoldDB" id="A0ABD0WXL6"/>
<name>A0ABD0WXL6_UMBPY</name>
<dbReference type="PANTHER" id="PTHR34415">
    <property type="entry name" value="INTEGRASE CATALYTIC DOMAIN-CONTAINING PROTEIN"/>
    <property type="match status" value="1"/>
</dbReference>
<accession>A0ABD0WXL6</accession>
<feature type="domain" description="DUF7869" evidence="1">
    <location>
        <begin position="54"/>
        <end position="208"/>
    </location>
</feature>
<organism evidence="2 3">
    <name type="scientific">Umbra pygmaea</name>
    <name type="common">Eastern mudminnow</name>
    <dbReference type="NCBI Taxonomy" id="75934"/>
    <lineage>
        <taxon>Eukaryota</taxon>
        <taxon>Metazoa</taxon>
        <taxon>Chordata</taxon>
        <taxon>Craniata</taxon>
        <taxon>Vertebrata</taxon>
        <taxon>Euteleostomi</taxon>
        <taxon>Actinopterygii</taxon>
        <taxon>Neopterygii</taxon>
        <taxon>Teleostei</taxon>
        <taxon>Protacanthopterygii</taxon>
        <taxon>Esociformes</taxon>
        <taxon>Umbridae</taxon>
        <taxon>Umbra</taxon>
    </lineage>
</organism>
<comment type="caution">
    <text evidence="2">The sequence shown here is derived from an EMBL/GenBank/DDBJ whole genome shotgun (WGS) entry which is preliminary data.</text>
</comment>